<protein>
    <recommendedName>
        <fullName evidence="4">General stress protein CsbD</fullName>
    </recommendedName>
</protein>
<sequence length="64" mass="7569">MEELIANWKTMKADLERQLALFEPPTNMHTSSDGKDTTKKSKKRVRRCIEELEELIEIHEPDRT</sequence>
<organism evidence="2 3">
    <name type="scientific">Methylocystis borbori</name>
    <dbReference type="NCBI Taxonomy" id="3118750"/>
    <lineage>
        <taxon>Bacteria</taxon>
        <taxon>Pseudomonadati</taxon>
        <taxon>Pseudomonadota</taxon>
        <taxon>Alphaproteobacteria</taxon>
        <taxon>Hyphomicrobiales</taxon>
        <taxon>Methylocystaceae</taxon>
        <taxon>Methylocystis</taxon>
    </lineage>
</organism>
<keyword evidence="3" id="KW-1185">Reference proteome</keyword>
<comment type="caution">
    <text evidence="2">The sequence shown here is derived from an EMBL/GenBank/DDBJ whole genome shotgun (WGS) entry which is preliminary data.</text>
</comment>
<dbReference type="EMBL" id="JAZHYN010000026">
    <property type="protein sequence ID" value="MEF3366890.1"/>
    <property type="molecule type" value="Genomic_DNA"/>
</dbReference>
<gene>
    <name evidence="2" type="ORF">V3H18_10135</name>
</gene>
<proteinExistence type="predicted"/>
<dbReference type="RefSeq" id="WP_332081913.1">
    <property type="nucleotide sequence ID" value="NZ_JAZHYN010000026.1"/>
</dbReference>
<name>A0ABU7XI65_9HYPH</name>
<feature type="region of interest" description="Disordered" evidence="1">
    <location>
        <begin position="23"/>
        <end position="43"/>
    </location>
</feature>
<accession>A0ABU7XI65</accession>
<dbReference type="Proteomes" id="UP001350748">
    <property type="component" value="Unassembled WGS sequence"/>
</dbReference>
<reference evidence="2 3" key="1">
    <citation type="submission" date="2024-02" db="EMBL/GenBank/DDBJ databases">
        <authorList>
            <person name="Grouzdev D."/>
        </authorList>
    </citation>
    <scope>NUCLEOTIDE SEQUENCE [LARGE SCALE GENOMIC DNA]</scope>
    <source>
        <strain evidence="2 3">9N</strain>
    </source>
</reference>
<evidence type="ECO:0000256" key="1">
    <source>
        <dbReference type="SAM" id="MobiDB-lite"/>
    </source>
</evidence>
<evidence type="ECO:0000313" key="2">
    <source>
        <dbReference type="EMBL" id="MEF3366890.1"/>
    </source>
</evidence>
<evidence type="ECO:0000313" key="3">
    <source>
        <dbReference type="Proteomes" id="UP001350748"/>
    </source>
</evidence>
<evidence type="ECO:0008006" key="4">
    <source>
        <dbReference type="Google" id="ProtNLM"/>
    </source>
</evidence>